<dbReference type="InterPro" id="IPR034154">
    <property type="entry name" value="TOPRIM_DnaG/twinkle"/>
</dbReference>
<dbReference type="InterPro" id="IPR006171">
    <property type="entry name" value="TOPRIM_dom"/>
</dbReference>
<dbReference type="Proteomes" id="UP000190460">
    <property type="component" value="Unassembled WGS sequence"/>
</dbReference>
<evidence type="ECO:0000256" key="1">
    <source>
        <dbReference type="SAM" id="Coils"/>
    </source>
</evidence>
<dbReference type="RefSeq" id="WP_078924356.1">
    <property type="nucleotide sequence ID" value="NZ_FUYB01000040.1"/>
</dbReference>
<evidence type="ECO:0000313" key="3">
    <source>
        <dbReference type="EMBL" id="SKA97009.1"/>
    </source>
</evidence>
<dbReference type="EMBL" id="FUYB01000040">
    <property type="protein sequence ID" value="SKA97009.1"/>
    <property type="molecule type" value="Genomic_DNA"/>
</dbReference>
<organism evidence="3 4">
    <name type="scientific">Thiothrix eikelboomii</name>
    <dbReference type="NCBI Taxonomy" id="92487"/>
    <lineage>
        <taxon>Bacteria</taxon>
        <taxon>Pseudomonadati</taxon>
        <taxon>Pseudomonadota</taxon>
        <taxon>Gammaproteobacteria</taxon>
        <taxon>Thiotrichales</taxon>
        <taxon>Thiotrichaceae</taxon>
        <taxon>Thiothrix</taxon>
    </lineage>
</organism>
<keyword evidence="4" id="KW-1185">Reference proteome</keyword>
<accession>A0A1T4Y5G4</accession>
<evidence type="ECO:0000313" key="4">
    <source>
        <dbReference type="Proteomes" id="UP000190460"/>
    </source>
</evidence>
<dbReference type="AlphaFoldDB" id="A0A1T4Y5G4"/>
<feature type="coiled-coil region" evidence="1">
    <location>
        <begin position="74"/>
        <end position="106"/>
    </location>
</feature>
<dbReference type="OrthoDB" id="5604131at2"/>
<dbReference type="CDD" id="cd01029">
    <property type="entry name" value="TOPRIM_primases"/>
    <property type="match status" value="1"/>
</dbReference>
<sequence>MRTFQEHMMQHTGLAIQHPILDGQWHNGKRTDGKGADKIGYVGVYAPKGLLVRYRNCKTDEVFVWKEWGDQERLEDTEYQARRIRAQQEQAKREQALQLAKAQELQSLQAIWSSGVPAKDTHPYLLAKRIPALAAKQANKSYLIKAATHDSKAQYINPDDLLIPIYNAVTGALQGLQQIKPNGFKLVRGTSAGGLCWIGGDLTTGEVANRFYIAEGYATAVSVHVRTLNPVIMALSTTNLMQVGRWARQQYPDVQIVFAVDNDLDSSISLQGKTIKNPGLHYATQAAEAIGGAWITPPTDYVADWNDWHVDQLEAWEERAAIMEYDGVLSREDAERLTSLEIKNPARTSL</sequence>
<protein>
    <submittedName>
        <fullName evidence="3">Uncharacterized domain associated with phage/plasmid primase</fullName>
    </submittedName>
</protein>
<gene>
    <name evidence="3" type="ORF">SAMN02745130_03952</name>
</gene>
<evidence type="ECO:0000259" key="2">
    <source>
        <dbReference type="Pfam" id="PF13362"/>
    </source>
</evidence>
<dbReference type="STRING" id="92487.SAMN02745130_03952"/>
<feature type="domain" description="Toprim" evidence="2">
    <location>
        <begin position="211"/>
        <end position="312"/>
    </location>
</feature>
<proteinExistence type="predicted"/>
<dbReference type="Pfam" id="PF13362">
    <property type="entry name" value="Toprim_3"/>
    <property type="match status" value="1"/>
</dbReference>
<keyword evidence="1" id="KW-0175">Coiled coil</keyword>
<name>A0A1T4Y5G4_9GAMM</name>
<reference evidence="3 4" key="1">
    <citation type="submission" date="2017-02" db="EMBL/GenBank/DDBJ databases">
        <authorList>
            <person name="Peterson S.W."/>
        </authorList>
    </citation>
    <scope>NUCLEOTIDE SEQUENCE [LARGE SCALE GENOMIC DNA]</scope>
    <source>
        <strain evidence="3 4">ATCC 49788</strain>
    </source>
</reference>